<comment type="subcellular location">
    <subcellularLocation>
        <location evidence="1">Membrane</location>
        <topology evidence="1">Multi-pass membrane protein</topology>
    </subcellularLocation>
</comment>
<reference evidence="9" key="1">
    <citation type="journal article" date="2019" name="Int. J. Syst. Evol. Microbiol.">
        <title>The Global Catalogue of Microorganisms (GCM) 10K type strain sequencing project: providing services to taxonomists for standard genome sequencing and annotation.</title>
        <authorList>
            <consortium name="The Broad Institute Genomics Platform"/>
            <consortium name="The Broad Institute Genome Sequencing Center for Infectious Disease"/>
            <person name="Wu L."/>
            <person name="Ma J."/>
        </authorList>
    </citation>
    <scope>NUCLEOTIDE SEQUENCE [LARGE SCALE GENOMIC DNA]</scope>
    <source>
        <strain evidence="9">CGMCC 4.1437</strain>
    </source>
</reference>
<evidence type="ECO:0000256" key="5">
    <source>
        <dbReference type="SAM" id="MobiDB-lite"/>
    </source>
</evidence>
<evidence type="ECO:0000259" key="7">
    <source>
        <dbReference type="Pfam" id="PF07291"/>
    </source>
</evidence>
<keyword evidence="2 6" id="KW-0812">Transmembrane</keyword>
<dbReference type="Pfam" id="PF07291">
    <property type="entry name" value="MauE"/>
    <property type="match status" value="1"/>
</dbReference>
<organism evidence="8 9">
    <name type="scientific">Kitasatospora misakiensis</name>
    <dbReference type="NCBI Taxonomy" id="67330"/>
    <lineage>
        <taxon>Bacteria</taxon>
        <taxon>Bacillati</taxon>
        <taxon>Actinomycetota</taxon>
        <taxon>Actinomycetes</taxon>
        <taxon>Kitasatosporales</taxon>
        <taxon>Streptomycetaceae</taxon>
        <taxon>Kitasatospora</taxon>
    </lineage>
</organism>
<accession>A0ABW0WUF5</accession>
<sequence>MHGLLTTSHILLAVVFTTSAAGKARPAGFRAFLTTLSDMGIRARVRRPLARLTVAAEVTAAVLLFLPGTPLGTAGLLLAALLLTALTLGVLRAVTGDGPPIACACFGRTGRPLGALHLARNAALLLAAVGALALALAASGPGRAEGGGLVVAVAAGLVLAVVVIGLDDIADLFAPPVGAEPEATAVPEGTAVPSSTPRVLDTPTR</sequence>
<feature type="transmembrane region" description="Helical" evidence="6">
    <location>
        <begin position="48"/>
        <end position="66"/>
    </location>
</feature>
<evidence type="ECO:0000256" key="6">
    <source>
        <dbReference type="SAM" id="Phobius"/>
    </source>
</evidence>
<keyword evidence="3 6" id="KW-1133">Transmembrane helix</keyword>
<evidence type="ECO:0000313" key="8">
    <source>
        <dbReference type="EMBL" id="MFC5661710.1"/>
    </source>
</evidence>
<evidence type="ECO:0000313" key="9">
    <source>
        <dbReference type="Proteomes" id="UP001595975"/>
    </source>
</evidence>
<feature type="domain" description="Methylamine utilisation protein MauE" evidence="7">
    <location>
        <begin position="2"/>
        <end position="133"/>
    </location>
</feature>
<feature type="transmembrane region" description="Helical" evidence="6">
    <location>
        <begin position="118"/>
        <end position="137"/>
    </location>
</feature>
<evidence type="ECO:0000256" key="3">
    <source>
        <dbReference type="ARBA" id="ARBA00022989"/>
    </source>
</evidence>
<proteinExistence type="predicted"/>
<evidence type="ECO:0000256" key="4">
    <source>
        <dbReference type="ARBA" id="ARBA00023136"/>
    </source>
</evidence>
<dbReference type="Proteomes" id="UP001595975">
    <property type="component" value="Unassembled WGS sequence"/>
</dbReference>
<comment type="caution">
    <text evidence="8">The sequence shown here is derived from an EMBL/GenBank/DDBJ whole genome shotgun (WGS) entry which is preliminary data.</text>
</comment>
<evidence type="ECO:0000256" key="2">
    <source>
        <dbReference type="ARBA" id="ARBA00022692"/>
    </source>
</evidence>
<keyword evidence="4 6" id="KW-0472">Membrane</keyword>
<dbReference type="InterPro" id="IPR009908">
    <property type="entry name" value="Methylamine_util_MauE"/>
</dbReference>
<feature type="region of interest" description="Disordered" evidence="5">
    <location>
        <begin position="182"/>
        <end position="205"/>
    </location>
</feature>
<name>A0ABW0WUF5_9ACTN</name>
<evidence type="ECO:0000256" key="1">
    <source>
        <dbReference type="ARBA" id="ARBA00004141"/>
    </source>
</evidence>
<dbReference type="EMBL" id="JBHSOF010000001">
    <property type="protein sequence ID" value="MFC5661710.1"/>
    <property type="molecule type" value="Genomic_DNA"/>
</dbReference>
<dbReference type="RefSeq" id="WP_380223271.1">
    <property type="nucleotide sequence ID" value="NZ_JBHSOF010000001.1"/>
</dbReference>
<keyword evidence="9" id="KW-1185">Reference proteome</keyword>
<feature type="transmembrane region" description="Helical" evidence="6">
    <location>
        <begin position="73"/>
        <end position="91"/>
    </location>
</feature>
<gene>
    <name evidence="8" type="ORF">ACFP3U_01795</name>
</gene>
<protein>
    <submittedName>
        <fullName evidence="8">MauE/DoxX family redox-associated membrane protein</fullName>
    </submittedName>
</protein>
<feature type="transmembrane region" description="Helical" evidence="6">
    <location>
        <begin position="149"/>
        <end position="166"/>
    </location>
</feature>
<feature type="compositionally biased region" description="Polar residues" evidence="5">
    <location>
        <begin position="192"/>
        <end position="205"/>
    </location>
</feature>